<dbReference type="PROSITE" id="PS51725">
    <property type="entry name" value="ABM"/>
    <property type="match status" value="1"/>
</dbReference>
<dbReference type="RefSeq" id="WP_341841717.1">
    <property type="nucleotide sequence ID" value="NZ_CP149792.1"/>
</dbReference>
<organism evidence="2 3">
    <name type="scientific">Chitinophaga caseinilytica</name>
    <dbReference type="NCBI Taxonomy" id="2267521"/>
    <lineage>
        <taxon>Bacteria</taxon>
        <taxon>Pseudomonadati</taxon>
        <taxon>Bacteroidota</taxon>
        <taxon>Chitinophagia</taxon>
        <taxon>Chitinophagales</taxon>
        <taxon>Chitinophagaceae</taxon>
        <taxon>Chitinophaga</taxon>
    </lineage>
</organism>
<name>A0ABZ2Z5L4_9BACT</name>
<keyword evidence="3" id="KW-1185">Reference proteome</keyword>
<dbReference type="InterPro" id="IPR011008">
    <property type="entry name" value="Dimeric_a/b-barrel"/>
</dbReference>
<gene>
    <name evidence="2" type="ORF">WJU22_02525</name>
</gene>
<feature type="domain" description="ABM" evidence="1">
    <location>
        <begin position="26"/>
        <end position="119"/>
    </location>
</feature>
<dbReference type="SUPFAM" id="SSF54909">
    <property type="entry name" value="Dimeric alpha+beta barrel"/>
    <property type="match status" value="1"/>
</dbReference>
<keyword evidence="2" id="KW-0560">Oxidoreductase</keyword>
<sequence>MIRPVFIALMFFLLTGTTVAAQQRMMVRIAELEIDSVSLPAYKAILAEEAAASIKLEPGVIAIFPMFDKARPAQVRILEIYASREAYESHLKTAHFIKYKTATAKMVKSLRLPDMEAIDPATMAEMFRKLPAGK</sequence>
<evidence type="ECO:0000313" key="2">
    <source>
        <dbReference type="EMBL" id="WZN47054.1"/>
    </source>
</evidence>
<dbReference type="Gene3D" id="3.30.70.100">
    <property type="match status" value="1"/>
</dbReference>
<reference evidence="2 3" key="1">
    <citation type="submission" date="2024-03" db="EMBL/GenBank/DDBJ databases">
        <title>Chitinophaga caseinilytica sp. nov., a casein hydrolysing bacterium isolated from forest soil.</title>
        <authorList>
            <person name="Lee D.S."/>
            <person name="Han D.M."/>
            <person name="Baek J.H."/>
            <person name="Choi D.G."/>
            <person name="Jeon J.H."/>
            <person name="Jeon C.O."/>
        </authorList>
    </citation>
    <scope>NUCLEOTIDE SEQUENCE [LARGE SCALE GENOMIC DNA]</scope>
    <source>
        <strain evidence="2 3">KACC 19118</strain>
    </source>
</reference>
<accession>A0ABZ2Z5L4</accession>
<evidence type="ECO:0000313" key="3">
    <source>
        <dbReference type="Proteomes" id="UP001449657"/>
    </source>
</evidence>
<dbReference type="GO" id="GO:0004497">
    <property type="term" value="F:monooxygenase activity"/>
    <property type="evidence" value="ECO:0007669"/>
    <property type="project" value="UniProtKB-KW"/>
</dbReference>
<dbReference type="EMBL" id="CP150096">
    <property type="protein sequence ID" value="WZN47054.1"/>
    <property type="molecule type" value="Genomic_DNA"/>
</dbReference>
<dbReference type="Proteomes" id="UP001449657">
    <property type="component" value="Chromosome"/>
</dbReference>
<dbReference type="Pfam" id="PF03992">
    <property type="entry name" value="ABM"/>
    <property type="match status" value="1"/>
</dbReference>
<dbReference type="InterPro" id="IPR007138">
    <property type="entry name" value="ABM_dom"/>
</dbReference>
<proteinExistence type="predicted"/>
<keyword evidence="2" id="KW-0503">Monooxygenase</keyword>
<protein>
    <submittedName>
        <fullName evidence="2">Antibiotic biosynthesis monooxygenase</fullName>
    </submittedName>
</protein>
<evidence type="ECO:0000259" key="1">
    <source>
        <dbReference type="PROSITE" id="PS51725"/>
    </source>
</evidence>